<dbReference type="PANTHER" id="PTHR42648:SF32">
    <property type="entry name" value="RIBONUCLEASE H-LIKE DOMAIN, GAG-PRE-INTEGRASE DOMAIN PROTEIN-RELATED"/>
    <property type="match status" value="1"/>
</dbReference>
<organism evidence="1">
    <name type="scientific">Tanacetum cinerariifolium</name>
    <name type="common">Dalmatian daisy</name>
    <name type="synonym">Chrysanthemum cinerariifolium</name>
    <dbReference type="NCBI Taxonomy" id="118510"/>
    <lineage>
        <taxon>Eukaryota</taxon>
        <taxon>Viridiplantae</taxon>
        <taxon>Streptophyta</taxon>
        <taxon>Embryophyta</taxon>
        <taxon>Tracheophyta</taxon>
        <taxon>Spermatophyta</taxon>
        <taxon>Magnoliopsida</taxon>
        <taxon>eudicotyledons</taxon>
        <taxon>Gunneridae</taxon>
        <taxon>Pentapetalae</taxon>
        <taxon>asterids</taxon>
        <taxon>campanulids</taxon>
        <taxon>Asterales</taxon>
        <taxon>Asteraceae</taxon>
        <taxon>Asteroideae</taxon>
        <taxon>Anthemideae</taxon>
        <taxon>Anthemidinae</taxon>
        <taxon>Tanacetum</taxon>
    </lineage>
</organism>
<gene>
    <name evidence="1" type="ORF">Tci_216931</name>
</gene>
<dbReference type="InterPro" id="IPR039537">
    <property type="entry name" value="Retrotran_Ty1/copia-like"/>
</dbReference>
<proteinExistence type="predicted"/>
<reference evidence="1" key="1">
    <citation type="journal article" date="2019" name="Sci. Rep.">
        <title>Draft genome of Tanacetum cinerariifolium, the natural source of mosquito coil.</title>
        <authorList>
            <person name="Yamashiro T."/>
            <person name="Shiraishi A."/>
            <person name="Satake H."/>
            <person name="Nakayama K."/>
        </authorList>
    </citation>
    <scope>NUCLEOTIDE SEQUENCE</scope>
</reference>
<sequence>MDIAQSTAMESLLPRKIGNLNEVSIKELRSDNGTKFRNHNLEELCDEKGEAVNTACYTKNKSIIVKRHGKTAYDVIRGRSSDISYFYMFGYPVHIHNHKDHLGKFDEKADDGFFLSYSLVAKSFKAILSTFPTYLHMKTPHPLIHPFFKTVSFEEPHEFTIVDDHPASNELDQPKSYENLESVEIQDNIINEPISDVQPTPILSPSAEGIFQPHVPQDRRSREKHIELVNIIGEPLIGITTRSRVRDSEAASVQECLYVNFLSEMEPTKLIEALEEEGWIIAMQEELSQFERNKV</sequence>
<dbReference type="EMBL" id="BKCJ010058844">
    <property type="protein sequence ID" value="GEW44955.1"/>
    <property type="molecule type" value="Genomic_DNA"/>
</dbReference>
<dbReference type="PANTHER" id="PTHR42648">
    <property type="entry name" value="TRANSPOSASE, PUTATIVE-RELATED"/>
    <property type="match status" value="1"/>
</dbReference>
<evidence type="ECO:0008006" key="2">
    <source>
        <dbReference type="Google" id="ProtNLM"/>
    </source>
</evidence>
<dbReference type="InterPro" id="IPR012337">
    <property type="entry name" value="RNaseH-like_sf"/>
</dbReference>
<dbReference type="SUPFAM" id="SSF53098">
    <property type="entry name" value="Ribonuclease H-like"/>
    <property type="match status" value="1"/>
</dbReference>
<name>A0A699GUT8_TANCI</name>
<protein>
    <recommendedName>
        <fullName evidence="2">Retrovirus-related Pol polyprotein from transposon TNT 1-94</fullName>
    </recommendedName>
</protein>
<comment type="caution">
    <text evidence="1">The sequence shown here is derived from an EMBL/GenBank/DDBJ whole genome shotgun (WGS) entry which is preliminary data.</text>
</comment>
<accession>A0A699GUT8</accession>
<evidence type="ECO:0000313" key="1">
    <source>
        <dbReference type="EMBL" id="GEW44955.1"/>
    </source>
</evidence>
<dbReference type="AlphaFoldDB" id="A0A699GUT8"/>